<gene>
    <name evidence="1" type="ORF">DEF24_10155</name>
</gene>
<evidence type="ECO:0000313" key="2">
    <source>
        <dbReference type="Proteomes" id="UP000253318"/>
    </source>
</evidence>
<proteinExistence type="predicted"/>
<dbReference type="Proteomes" id="UP000253318">
    <property type="component" value="Unassembled WGS sequence"/>
</dbReference>
<comment type="caution">
    <text evidence="1">The sequence shown here is derived from an EMBL/GenBank/DDBJ whole genome shotgun (WGS) entry which is preliminary data.</text>
</comment>
<protein>
    <submittedName>
        <fullName evidence="1">Uncharacterized protein</fullName>
    </submittedName>
</protein>
<name>A0A368T730_9ACTN</name>
<organism evidence="1 2">
    <name type="scientific">Marinitenerispora sediminis</name>
    <dbReference type="NCBI Taxonomy" id="1931232"/>
    <lineage>
        <taxon>Bacteria</taxon>
        <taxon>Bacillati</taxon>
        <taxon>Actinomycetota</taxon>
        <taxon>Actinomycetes</taxon>
        <taxon>Streptosporangiales</taxon>
        <taxon>Nocardiopsidaceae</taxon>
        <taxon>Marinitenerispora</taxon>
    </lineage>
</organism>
<evidence type="ECO:0000313" key="1">
    <source>
        <dbReference type="EMBL" id="RCV59325.1"/>
    </source>
</evidence>
<sequence length="106" mass="11645">MDSSILALTRDRALEGDLADALRCIRAHAAAGLDDPVCAHKADRIADEIGARREQGDAPLWEVAWSGPHGMHATYTRDPEVAAARADGVKARPELTLERHVIWRNR</sequence>
<reference evidence="1 2" key="1">
    <citation type="submission" date="2018-04" db="EMBL/GenBank/DDBJ databases">
        <title>Novel actinobacteria from marine sediment.</title>
        <authorList>
            <person name="Ng Z.Y."/>
            <person name="Tan G.Y.A."/>
        </authorList>
    </citation>
    <scope>NUCLEOTIDE SEQUENCE [LARGE SCALE GENOMIC DNA]</scope>
    <source>
        <strain evidence="1 2">TPS81</strain>
    </source>
</reference>
<dbReference type="AlphaFoldDB" id="A0A368T730"/>
<dbReference type="EMBL" id="QEIN01000063">
    <property type="protein sequence ID" value="RCV59325.1"/>
    <property type="molecule type" value="Genomic_DNA"/>
</dbReference>
<dbReference type="RefSeq" id="WP_114399900.1">
    <property type="nucleotide sequence ID" value="NZ_QEIM01000162.1"/>
</dbReference>
<dbReference type="OrthoDB" id="8399956at2"/>
<keyword evidence="2" id="KW-1185">Reference proteome</keyword>
<accession>A0A368T730</accession>